<name>A0A6A5FU55_CAERE</name>
<evidence type="ECO:0000313" key="1">
    <source>
        <dbReference type="EMBL" id="KAF1746148.1"/>
    </source>
</evidence>
<gene>
    <name evidence="1" type="ORF">GCK72_022601</name>
</gene>
<dbReference type="EMBL" id="WUAV01000006">
    <property type="protein sequence ID" value="KAF1746148.1"/>
    <property type="molecule type" value="Genomic_DNA"/>
</dbReference>
<dbReference type="GeneID" id="9827269"/>
<proteinExistence type="predicted"/>
<evidence type="ECO:0000313" key="2">
    <source>
        <dbReference type="Proteomes" id="UP000483820"/>
    </source>
</evidence>
<comment type="caution">
    <text evidence="1">The sequence shown here is derived from an EMBL/GenBank/DDBJ whole genome shotgun (WGS) entry which is preliminary data.</text>
</comment>
<dbReference type="RefSeq" id="XP_053578492.1">
    <property type="nucleotide sequence ID" value="XM_053734926.1"/>
</dbReference>
<protein>
    <submittedName>
        <fullName evidence="1">Uncharacterized protein</fullName>
    </submittedName>
</protein>
<organism evidence="1 2">
    <name type="scientific">Caenorhabditis remanei</name>
    <name type="common">Caenorhabditis vulgaris</name>
    <dbReference type="NCBI Taxonomy" id="31234"/>
    <lineage>
        <taxon>Eukaryota</taxon>
        <taxon>Metazoa</taxon>
        <taxon>Ecdysozoa</taxon>
        <taxon>Nematoda</taxon>
        <taxon>Chromadorea</taxon>
        <taxon>Rhabditida</taxon>
        <taxon>Rhabditina</taxon>
        <taxon>Rhabditomorpha</taxon>
        <taxon>Rhabditoidea</taxon>
        <taxon>Rhabditidae</taxon>
        <taxon>Peloderinae</taxon>
        <taxon>Caenorhabditis</taxon>
    </lineage>
</organism>
<dbReference type="KEGG" id="crq:GCK72_022601"/>
<reference evidence="1 2" key="1">
    <citation type="submission" date="2019-12" db="EMBL/GenBank/DDBJ databases">
        <title>Chromosome-level assembly of the Caenorhabditis remanei genome.</title>
        <authorList>
            <person name="Teterina A.A."/>
            <person name="Willis J.H."/>
            <person name="Phillips P.C."/>
        </authorList>
    </citation>
    <scope>NUCLEOTIDE SEQUENCE [LARGE SCALE GENOMIC DNA]</scope>
    <source>
        <strain evidence="1 2">PX506</strain>
        <tissue evidence="1">Whole organism</tissue>
    </source>
</reference>
<dbReference type="AlphaFoldDB" id="A0A6A5FU55"/>
<sequence>MTIVTRTRFWDNYDITEWNKRQKEKMRAHQEFHHQFHATPSLSGNSSSESTTTTVATPTLKINHGPLRFRNLRTPTSNPQRVGRVQGQRIYSCRPSNPTKYWVQYDLRYGKSAPPIAWEDMMEVIPDYGYGVFYLDEDLKTMGLPFPSQKNPNIKYEVIILQYDMSEWNQRQNLLFGKSVPSIASEEIMDVIPDYGERVKYADDNLKKMGIVKKWVV</sequence>
<dbReference type="CTD" id="9827269"/>
<accession>A0A6A5FU55</accession>
<dbReference type="Proteomes" id="UP000483820">
    <property type="component" value="Chromosome X"/>
</dbReference>